<dbReference type="Proteomes" id="UP000663292">
    <property type="component" value="Chromosome"/>
</dbReference>
<dbReference type="Pfam" id="PF19887">
    <property type="entry name" value="DUF6360"/>
    <property type="match status" value="1"/>
</dbReference>
<protein>
    <submittedName>
        <fullName evidence="2">Uncharacterized protein</fullName>
    </submittedName>
</protein>
<reference evidence="2 3" key="1">
    <citation type="submission" date="2020-11" db="EMBL/GenBank/DDBJ databases">
        <title>Carbohydrate-dependent, anaerobic sulfur respiration: A novel catabolism in halophilic archaea.</title>
        <authorList>
            <person name="Sorokin D.Y."/>
            <person name="Messina E."/>
            <person name="Smedile F."/>
            <person name="La Cono V."/>
            <person name="Hallsworth J.E."/>
            <person name="Yakimov M.M."/>
        </authorList>
    </citation>
    <scope>NUCLEOTIDE SEQUENCE [LARGE SCALE GENOMIC DNA]</scope>
    <source>
        <strain evidence="2 3">HSR-Est</strain>
    </source>
</reference>
<dbReference type="InterPro" id="IPR045940">
    <property type="entry name" value="DUF6360"/>
</dbReference>
<gene>
    <name evidence="2" type="ORF">HSEST_0321</name>
</gene>
<evidence type="ECO:0000313" key="2">
    <source>
        <dbReference type="EMBL" id="QSG13871.1"/>
    </source>
</evidence>
<dbReference type="EMBL" id="CP064791">
    <property type="protein sequence ID" value="QSG13871.1"/>
    <property type="molecule type" value="Genomic_DNA"/>
</dbReference>
<dbReference type="AlphaFoldDB" id="A0A897NNN5"/>
<dbReference type="RefSeq" id="WP_229121819.1">
    <property type="nucleotide sequence ID" value="NZ_CP064791.1"/>
</dbReference>
<sequence length="110" mass="11567">MADRILKANAFTTFDLLEGSVEGHGFAEDAPAVLNVRTARRDPDEVTLELELDNVDLESMPAHADRVTLSSSEARTLATELRAAADRVDAASDTVEGETADGADPGGGEP</sequence>
<keyword evidence="3" id="KW-1185">Reference proteome</keyword>
<name>A0A897NNN5_9EURY</name>
<feature type="region of interest" description="Disordered" evidence="1">
    <location>
        <begin position="85"/>
        <end position="110"/>
    </location>
</feature>
<evidence type="ECO:0000313" key="3">
    <source>
        <dbReference type="Proteomes" id="UP000663292"/>
    </source>
</evidence>
<evidence type="ECO:0000256" key="1">
    <source>
        <dbReference type="SAM" id="MobiDB-lite"/>
    </source>
</evidence>
<proteinExistence type="predicted"/>
<dbReference type="GeneID" id="68856958"/>
<organism evidence="2 3">
    <name type="scientific">Halapricum desulfuricans</name>
    <dbReference type="NCBI Taxonomy" id="2841257"/>
    <lineage>
        <taxon>Archaea</taxon>
        <taxon>Methanobacteriati</taxon>
        <taxon>Methanobacteriota</taxon>
        <taxon>Stenosarchaea group</taxon>
        <taxon>Halobacteria</taxon>
        <taxon>Halobacteriales</taxon>
        <taxon>Haloarculaceae</taxon>
        <taxon>Halapricum</taxon>
    </lineage>
</organism>
<accession>A0A897NNN5</accession>